<gene>
    <name evidence="1" type="ORF">H2198_009837</name>
</gene>
<proteinExistence type="predicted"/>
<sequence>MSTSDHKHQHTPGADERRESEMSAPVSDYEYFQFSPVAPQPQTPVAPPQYRGTASPVSPPLGSEPSEISGGDTNRNRVSTYGNLPEVVPEDEQAKIQQPDVPEYQMTPDHGEKEAYAHQRQVSSATADSEPARHHSQVDHEGPIPVPHRQPKRYPFGLTKRRFIIALVALIILIIAIAVGVGVGVGVGTAHHNSSDGSTDADPQYTIGGALNPAYYSTTGAFNGSGVALADVNFGIDNSIYLFYQKYNGEIDQLIYESNGQWTFVTTVATDAKNATPLSTVAYIVNSVATWHLFYVSQNNQLKQRVQSNASSFQTNIWQDGPLNSLSLPVYNANMVGMQACYWGNYYGSLQDYDGQQFDASNSTPTTGMNIWYAKDATTFEQYDWTNGQTAWQHTRTWNNSNAHAGVGCQSWLDNTTSYVFMLDTSNTLRFFWKDIDTNKTSTPTHPIDQYTLVENVNVTNVWPSSSLGYTDFAIYQAMDFTIHGINMTWAAENTTIAQARPSTRNAATSSGNGLDEWALLPGDRGLPGTHMAITGSQPASGGKQEWLFYQRTGNDLMLGTRDAQGGSFSFITVPVGDGLKQGSKVGAVVPREEEVKKLAYGRYRARL</sequence>
<dbReference type="Proteomes" id="UP001172386">
    <property type="component" value="Unassembled WGS sequence"/>
</dbReference>
<organism evidence="1 2">
    <name type="scientific">Neophaeococcomyces mojaviensis</name>
    <dbReference type="NCBI Taxonomy" id="3383035"/>
    <lineage>
        <taxon>Eukaryota</taxon>
        <taxon>Fungi</taxon>
        <taxon>Dikarya</taxon>
        <taxon>Ascomycota</taxon>
        <taxon>Pezizomycotina</taxon>
        <taxon>Eurotiomycetes</taxon>
        <taxon>Chaetothyriomycetidae</taxon>
        <taxon>Chaetothyriales</taxon>
        <taxon>Chaetothyriales incertae sedis</taxon>
        <taxon>Neophaeococcomyces</taxon>
    </lineage>
</organism>
<protein>
    <submittedName>
        <fullName evidence="1">Uncharacterized protein</fullName>
    </submittedName>
</protein>
<evidence type="ECO:0000313" key="1">
    <source>
        <dbReference type="EMBL" id="KAJ9650867.1"/>
    </source>
</evidence>
<reference evidence="1" key="1">
    <citation type="submission" date="2022-10" db="EMBL/GenBank/DDBJ databases">
        <title>Culturing micro-colonial fungi from biological soil crusts in the Mojave desert and describing Neophaeococcomyces mojavensis, and introducing the new genera and species Taxawa tesnikishii.</title>
        <authorList>
            <person name="Kurbessoian T."/>
            <person name="Stajich J.E."/>
        </authorList>
    </citation>
    <scope>NUCLEOTIDE SEQUENCE</scope>
    <source>
        <strain evidence="1">JES_112</strain>
    </source>
</reference>
<evidence type="ECO:0000313" key="2">
    <source>
        <dbReference type="Proteomes" id="UP001172386"/>
    </source>
</evidence>
<dbReference type="EMBL" id="JAPDRQ010000301">
    <property type="protein sequence ID" value="KAJ9650867.1"/>
    <property type="molecule type" value="Genomic_DNA"/>
</dbReference>
<name>A0ACC2ZT97_9EURO</name>
<comment type="caution">
    <text evidence="1">The sequence shown here is derived from an EMBL/GenBank/DDBJ whole genome shotgun (WGS) entry which is preliminary data.</text>
</comment>
<accession>A0ACC2ZT97</accession>
<keyword evidence="2" id="KW-1185">Reference proteome</keyword>